<dbReference type="AlphaFoldDB" id="A0A9W5WTR2"/>
<name>A0A9W5WTR2_BABOV</name>
<proteinExistence type="predicted"/>
<accession>A0A9W5WTR2</accession>
<evidence type="ECO:0000313" key="1">
    <source>
        <dbReference type="EMBL" id="GFE53054.1"/>
    </source>
</evidence>
<dbReference type="EMBL" id="BLIY01000003">
    <property type="protein sequence ID" value="GFE53054.1"/>
    <property type="molecule type" value="Genomic_DNA"/>
</dbReference>
<comment type="caution">
    <text evidence="1">The sequence shown here is derived from an EMBL/GenBank/DDBJ whole genome shotgun (WGS) entry which is preliminary data.</text>
</comment>
<keyword evidence="2" id="KW-1185">Reference proteome</keyword>
<gene>
    <name evidence="1" type="ORF">BaOVIS_004580</name>
</gene>
<dbReference type="Proteomes" id="UP001057455">
    <property type="component" value="Unassembled WGS sequence"/>
</dbReference>
<dbReference type="OrthoDB" id="330093at2759"/>
<sequence length="322" mass="36501">MIRPSVLLRGPGHSSCKELSVVTQDGPARHFRFRMKPIKHDFGKVLCMADVKTLKKTADEVLRQVLTDKRSMTLPDAWASTGKHSSLQSDSKSPSFWTVFSKRFKASLPIMSADDTVHILRAFHAANKDTGVYVAAAPVMRQTIRDLDKQSLIDALHILSMRLKRNTQQDLFRAMADHIPNVLWKMTAADVAATLWHLSRARCLDSKLAAYVQPKFCDSIDSLNDIELGTAALAFARHGHADARLFNNITTKMSLQCSGEALFRAAWGMHMVGRDIADFLRDRVLTCVEHVQKSERRSTEIWRRMLRHTDCYEKVFGEHEKV</sequence>
<organism evidence="1 2">
    <name type="scientific">Babesia ovis</name>
    <dbReference type="NCBI Taxonomy" id="5869"/>
    <lineage>
        <taxon>Eukaryota</taxon>
        <taxon>Sar</taxon>
        <taxon>Alveolata</taxon>
        <taxon>Apicomplexa</taxon>
        <taxon>Aconoidasida</taxon>
        <taxon>Piroplasmida</taxon>
        <taxon>Babesiidae</taxon>
        <taxon>Babesia</taxon>
    </lineage>
</organism>
<reference evidence="1" key="1">
    <citation type="submission" date="2019-12" db="EMBL/GenBank/DDBJ databases">
        <title>Genome sequence of Babesia ovis.</title>
        <authorList>
            <person name="Yamagishi J."/>
            <person name="Sevinc F."/>
            <person name="Xuan X."/>
        </authorList>
    </citation>
    <scope>NUCLEOTIDE SEQUENCE</scope>
    <source>
        <strain evidence="1">Selcuk</strain>
    </source>
</reference>
<protein>
    <submittedName>
        <fullName evidence="1">Uncharacterized protein</fullName>
    </submittedName>
</protein>
<evidence type="ECO:0000313" key="2">
    <source>
        <dbReference type="Proteomes" id="UP001057455"/>
    </source>
</evidence>